<feature type="compositionally biased region" description="Polar residues" evidence="1">
    <location>
        <begin position="50"/>
        <end position="59"/>
    </location>
</feature>
<name>A0A5N6P9N2_9ASTR</name>
<feature type="compositionally biased region" description="Basic and acidic residues" evidence="1">
    <location>
        <begin position="65"/>
        <end position="88"/>
    </location>
</feature>
<feature type="transmembrane region" description="Helical" evidence="2">
    <location>
        <begin position="388"/>
        <end position="410"/>
    </location>
</feature>
<feature type="region of interest" description="Disordered" evidence="1">
    <location>
        <begin position="182"/>
        <end position="214"/>
    </location>
</feature>
<gene>
    <name evidence="3" type="ORF">E3N88_12855</name>
</gene>
<dbReference type="Proteomes" id="UP000326396">
    <property type="component" value="Linkage Group LG14"/>
</dbReference>
<reference evidence="3 4" key="1">
    <citation type="submission" date="2019-05" db="EMBL/GenBank/DDBJ databases">
        <title>Mikania micrantha, genome provides insights into the molecular mechanism of rapid growth.</title>
        <authorList>
            <person name="Liu B."/>
        </authorList>
    </citation>
    <scope>NUCLEOTIDE SEQUENCE [LARGE SCALE GENOMIC DNA]</scope>
    <source>
        <strain evidence="3">NLD-2019</strain>
        <tissue evidence="3">Leaf</tissue>
    </source>
</reference>
<evidence type="ECO:0000313" key="4">
    <source>
        <dbReference type="Proteomes" id="UP000326396"/>
    </source>
</evidence>
<keyword evidence="2" id="KW-0812">Transmembrane</keyword>
<feature type="compositionally biased region" description="Acidic residues" evidence="1">
    <location>
        <begin position="27"/>
        <end position="46"/>
    </location>
</feature>
<feature type="compositionally biased region" description="Polar residues" evidence="1">
    <location>
        <begin position="91"/>
        <end position="100"/>
    </location>
</feature>
<dbReference type="AlphaFoldDB" id="A0A5N6P9N2"/>
<feature type="compositionally biased region" description="Basic and acidic residues" evidence="1">
    <location>
        <begin position="125"/>
        <end position="141"/>
    </location>
</feature>
<keyword evidence="4" id="KW-1185">Reference proteome</keyword>
<dbReference type="EMBL" id="SZYD01000006">
    <property type="protein sequence ID" value="KAD5961382.1"/>
    <property type="molecule type" value="Genomic_DNA"/>
</dbReference>
<feature type="region of interest" description="Disordered" evidence="1">
    <location>
        <begin position="23"/>
        <end position="160"/>
    </location>
</feature>
<keyword evidence="2" id="KW-0472">Membrane</keyword>
<organism evidence="3 4">
    <name type="scientific">Mikania micrantha</name>
    <name type="common">bitter vine</name>
    <dbReference type="NCBI Taxonomy" id="192012"/>
    <lineage>
        <taxon>Eukaryota</taxon>
        <taxon>Viridiplantae</taxon>
        <taxon>Streptophyta</taxon>
        <taxon>Embryophyta</taxon>
        <taxon>Tracheophyta</taxon>
        <taxon>Spermatophyta</taxon>
        <taxon>Magnoliopsida</taxon>
        <taxon>eudicotyledons</taxon>
        <taxon>Gunneridae</taxon>
        <taxon>Pentapetalae</taxon>
        <taxon>asterids</taxon>
        <taxon>campanulids</taxon>
        <taxon>Asterales</taxon>
        <taxon>Asteraceae</taxon>
        <taxon>Asteroideae</taxon>
        <taxon>Heliantheae alliance</taxon>
        <taxon>Eupatorieae</taxon>
        <taxon>Mikania</taxon>
    </lineage>
</organism>
<feature type="transmembrane region" description="Helical" evidence="2">
    <location>
        <begin position="281"/>
        <end position="303"/>
    </location>
</feature>
<feature type="compositionally biased region" description="Polar residues" evidence="1">
    <location>
        <begin position="147"/>
        <end position="157"/>
    </location>
</feature>
<evidence type="ECO:0000256" key="1">
    <source>
        <dbReference type="SAM" id="MobiDB-lite"/>
    </source>
</evidence>
<evidence type="ECO:0000313" key="3">
    <source>
        <dbReference type="EMBL" id="KAD5961382.1"/>
    </source>
</evidence>
<accession>A0A5N6P9N2</accession>
<feature type="compositionally biased region" description="Polar residues" evidence="1">
    <location>
        <begin position="194"/>
        <end position="207"/>
    </location>
</feature>
<comment type="caution">
    <text evidence="3">The sequence shown here is derived from an EMBL/GenBank/DDBJ whole genome shotgun (WGS) entry which is preliminary data.</text>
</comment>
<proteinExistence type="predicted"/>
<keyword evidence="2" id="KW-1133">Transmembrane helix</keyword>
<evidence type="ECO:0000256" key="2">
    <source>
        <dbReference type="SAM" id="Phobius"/>
    </source>
</evidence>
<protein>
    <submittedName>
        <fullName evidence="3">Uncharacterized protein</fullName>
    </submittedName>
</protein>
<sequence length="491" mass="55140">MSWCRTKLWNQPQEAATTSIVDTVMGAEDDEYSIGDEDEFNEDDDLNGAGKSNLSSSLNMGDGIAGRKEKMDSIRPLTEEEKATRADKPQGPQNKHTSQVQDEEGYTMLRSRRNGTIGKSTVRMQHGENSNKNKGDSEQEKHRKVGNQENQNTSSDPKIQRKMGELHLNFRTNQIAREGMKSMQQVYRKKPHNQPINTRKSEGTTSKAGKKPPDIHLSNSFDLLDTDDSVLDLEASIGREGLNWDGTDQNVVSTWGDGWDWIRTYLNINYIILSAESRSEVGYYLIIGLSIGGLGMQVVGWWYCAGQIWVDFIWAGFNLEADLNRWLSGFKGWGSFSGQGCEGVTDGKDKCLKSVDFQFGQPITIKGWLKDHMWKQKMYLEPGADRMILMWRGFYIGAAGVLLTSMYKVLPQRLVQNTLRFKWAGIEAGRQGRGAGRSATWPRWAADLMGWPATCPGWPAVWQGSAAVACWADHGSVRAFCRETAVWVFHG</sequence>